<dbReference type="OrthoDB" id="752149at2"/>
<proteinExistence type="predicted"/>
<protein>
    <recommendedName>
        <fullName evidence="4">DUF4848 domain-containing protein</fullName>
    </recommendedName>
</protein>
<organism evidence="2 3">
    <name type="scientific">Pedobacter kyonggii</name>
    <dbReference type="NCBI Taxonomy" id="1926871"/>
    <lineage>
        <taxon>Bacteria</taxon>
        <taxon>Pseudomonadati</taxon>
        <taxon>Bacteroidota</taxon>
        <taxon>Sphingobacteriia</taxon>
        <taxon>Sphingobacteriales</taxon>
        <taxon>Sphingobacteriaceae</taxon>
        <taxon>Pedobacter</taxon>
    </lineage>
</organism>
<feature type="signal peptide" evidence="1">
    <location>
        <begin position="1"/>
        <end position="24"/>
    </location>
</feature>
<dbReference type="AlphaFoldDB" id="A0A4Q9H898"/>
<evidence type="ECO:0008006" key="4">
    <source>
        <dbReference type="Google" id="ProtNLM"/>
    </source>
</evidence>
<evidence type="ECO:0000313" key="3">
    <source>
        <dbReference type="Proteomes" id="UP000291819"/>
    </source>
</evidence>
<evidence type="ECO:0000313" key="2">
    <source>
        <dbReference type="EMBL" id="TBO40082.1"/>
    </source>
</evidence>
<reference evidence="2 3" key="1">
    <citation type="submission" date="2019-02" db="EMBL/GenBank/DDBJ databases">
        <title>Pedobacter kyonggii whole genome sequence analysis.</title>
        <authorList>
            <person name="Dahal R.H."/>
        </authorList>
    </citation>
    <scope>NUCLEOTIDE SEQUENCE [LARGE SCALE GENOMIC DNA]</scope>
    <source>
        <strain evidence="2 3">K-4-11-1</strain>
    </source>
</reference>
<dbReference type="RefSeq" id="WP_131031935.1">
    <property type="nucleotide sequence ID" value="NZ_SIXF01000029.1"/>
</dbReference>
<keyword evidence="3" id="KW-1185">Reference proteome</keyword>
<gene>
    <name evidence="2" type="ORF">EYS08_20925</name>
</gene>
<name>A0A4Q9H898_9SPHI</name>
<accession>A0A4Q9H898</accession>
<evidence type="ECO:0000256" key="1">
    <source>
        <dbReference type="SAM" id="SignalP"/>
    </source>
</evidence>
<dbReference type="EMBL" id="SIXF01000029">
    <property type="protein sequence ID" value="TBO40082.1"/>
    <property type="molecule type" value="Genomic_DNA"/>
</dbReference>
<keyword evidence="1" id="KW-0732">Signal</keyword>
<dbReference type="Proteomes" id="UP000291819">
    <property type="component" value="Unassembled WGS sequence"/>
</dbReference>
<feature type="chain" id="PRO_5021033563" description="DUF4848 domain-containing protein" evidence="1">
    <location>
        <begin position="25"/>
        <end position="343"/>
    </location>
</feature>
<comment type="caution">
    <text evidence="2">The sequence shown here is derived from an EMBL/GenBank/DDBJ whole genome shotgun (WGS) entry which is preliminary data.</text>
</comment>
<sequence length="343" mass="38692">MKNKTNLRCLILLLLGIVSINSCKRDSNIENPDEKLLTNAVSIENGYLKFRDQKAFDSLVNILVKPENFNAKPKELANFKSYRDIFLEIEKEYEKVNTSKAFGDFKNKYSDLVEIKSDSSLAYKFGTPLSALFTNANGEVKIGSVTTIYTKDQRMISYAGKHKNESQINSIYKTDASQGIFVGNISTKMTVATVEATFGPVVTSAIKSELYYNEDGQRRLFVDLWKDSAPRTDIEVWDPAALEYRIRYYFSSRQELKRTFGGWRTNETDYYFSNLNYNYSFTIFPNPNPTTFNYSLVSYSVGNATGPIIIDMGTKEGKPGGIFGTGRFFSGGVPNAPSFNVPN</sequence>